<dbReference type="Proteomes" id="UP000799779">
    <property type="component" value="Unassembled WGS sequence"/>
</dbReference>
<dbReference type="AlphaFoldDB" id="A0A6A5VWI0"/>
<name>A0A6A5VWI0_9PLEO</name>
<keyword evidence="2" id="KW-1185">Reference proteome</keyword>
<organism evidence="1 2">
    <name type="scientific">Amniculicola lignicola CBS 123094</name>
    <dbReference type="NCBI Taxonomy" id="1392246"/>
    <lineage>
        <taxon>Eukaryota</taxon>
        <taxon>Fungi</taxon>
        <taxon>Dikarya</taxon>
        <taxon>Ascomycota</taxon>
        <taxon>Pezizomycotina</taxon>
        <taxon>Dothideomycetes</taxon>
        <taxon>Pleosporomycetidae</taxon>
        <taxon>Pleosporales</taxon>
        <taxon>Amniculicolaceae</taxon>
        <taxon>Amniculicola</taxon>
    </lineage>
</organism>
<reference evidence="1" key="1">
    <citation type="journal article" date="2020" name="Stud. Mycol.">
        <title>101 Dothideomycetes genomes: a test case for predicting lifestyles and emergence of pathogens.</title>
        <authorList>
            <person name="Haridas S."/>
            <person name="Albert R."/>
            <person name="Binder M."/>
            <person name="Bloem J."/>
            <person name="Labutti K."/>
            <person name="Salamov A."/>
            <person name="Andreopoulos B."/>
            <person name="Baker S."/>
            <person name="Barry K."/>
            <person name="Bills G."/>
            <person name="Bluhm B."/>
            <person name="Cannon C."/>
            <person name="Castanera R."/>
            <person name="Culley D."/>
            <person name="Daum C."/>
            <person name="Ezra D."/>
            <person name="Gonzalez J."/>
            <person name="Henrissat B."/>
            <person name="Kuo A."/>
            <person name="Liang C."/>
            <person name="Lipzen A."/>
            <person name="Lutzoni F."/>
            <person name="Magnuson J."/>
            <person name="Mondo S."/>
            <person name="Nolan M."/>
            <person name="Ohm R."/>
            <person name="Pangilinan J."/>
            <person name="Park H.-J."/>
            <person name="Ramirez L."/>
            <person name="Alfaro M."/>
            <person name="Sun H."/>
            <person name="Tritt A."/>
            <person name="Yoshinaga Y."/>
            <person name="Zwiers L.-H."/>
            <person name="Turgeon B."/>
            <person name="Goodwin S."/>
            <person name="Spatafora J."/>
            <person name="Crous P."/>
            <person name="Grigoriev I."/>
        </authorList>
    </citation>
    <scope>NUCLEOTIDE SEQUENCE</scope>
    <source>
        <strain evidence="1">CBS 123094</strain>
    </source>
</reference>
<evidence type="ECO:0000313" key="2">
    <source>
        <dbReference type="Proteomes" id="UP000799779"/>
    </source>
</evidence>
<sequence>MDKPWTRDGHGMDMGWTWQSSGVSKQGKWDHGVATCLLCSIVRYPVIIHICGRGGCVSPSHHLPSTRTCHTFHFPFRIAIENDWHAVRCCAVLCGAVRCRAVPCCCCLANARYRHQRSKSIAAVQQPAWRSQHLVTAQRSVGCGTTPYSPATRHDSMSVSCDQYLVQPVDGRRQGISTPRAGNH</sequence>
<evidence type="ECO:0000313" key="1">
    <source>
        <dbReference type="EMBL" id="KAF1993903.1"/>
    </source>
</evidence>
<accession>A0A6A5VWI0</accession>
<dbReference type="EMBL" id="ML977679">
    <property type="protein sequence ID" value="KAF1993903.1"/>
    <property type="molecule type" value="Genomic_DNA"/>
</dbReference>
<gene>
    <name evidence="1" type="ORF">P154DRAFT_48143</name>
</gene>
<proteinExistence type="predicted"/>
<protein>
    <submittedName>
        <fullName evidence="1">Uncharacterized protein</fullName>
    </submittedName>
</protein>